<dbReference type="SUPFAM" id="SSF50494">
    <property type="entry name" value="Trypsin-like serine proteases"/>
    <property type="match status" value="1"/>
</dbReference>
<feature type="binding site" evidence="10">
    <location>
        <begin position="244"/>
        <end position="246"/>
    </location>
    <ligand>
        <name>substrate</name>
    </ligand>
</feature>
<evidence type="ECO:0000256" key="2">
    <source>
        <dbReference type="ARBA" id="ARBA00010541"/>
    </source>
</evidence>
<feature type="active site" description="Charge relay system" evidence="9">
    <location>
        <position position="141"/>
    </location>
</feature>
<dbReference type="PRINTS" id="PR00834">
    <property type="entry name" value="PROTEASES2C"/>
</dbReference>
<dbReference type="SUPFAM" id="SSF50156">
    <property type="entry name" value="PDZ domain-like"/>
    <property type="match status" value="2"/>
</dbReference>
<evidence type="ECO:0000256" key="10">
    <source>
        <dbReference type="PIRSR" id="PIRSR611782-2"/>
    </source>
</evidence>
<evidence type="ECO:0000313" key="13">
    <source>
        <dbReference type="Proteomes" id="UP000266934"/>
    </source>
</evidence>
<comment type="similarity">
    <text evidence="2">Belongs to the peptidase S1C family.</text>
</comment>
<feature type="binding site" evidence="10">
    <location>
        <position position="141"/>
    </location>
    <ligand>
        <name>substrate</name>
    </ligand>
</feature>
<dbReference type="GO" id="GO:0006508">
    <property type="term" value="P:proteolysis"/>
    <property type="evidence" value="ECO:0007669"/>
    <property type="project" value="UniProtKB-KW"/>
</dbReference>
<dbReference type="GO" id="GO:0042597">
    <property type="term" value="C:periplasmic space"/>
    <property type="evidence" value="ECO:0007669"/>
    <property type="project" value="UniProtKB-SubCell"/>
</dbReference>
<evidence type="ECO:0000256" key="1">
    <source>
        <dbReference type="ARBA" id="ARBA00004418"/>
    </source>
</evidence>
<dbReference type="KEGG" id="blag:BLTE_17570"/>
<dbReference type="PROSITE" id="PS50106">
    <property type="entry name" value="PDZ"/>
    <property type="match status" value="2"/>
</dbReference>
<dbReference type="InterPro" id="IPR011782">
    <property type="entry name" value="Pept_S1C_Do"/>
</dbReference>
<feature type="domain" description="PDZ" evidence="11">
    <location>
        <begin position="284"/>
        <end position="382"/>
    </location>
</feature>
<evidence type="ECO:0000256" key="4">
    <source>
        <dbReference type="ARBA" id="ARBA00022729"/>
    </source>
</evidence>
<keyword evidence="8" id="KW-0720">Serine protease</keyword>
<dbReference type="EMBL" id="AP018907">
    <property type="protein sequence ID" value="BBF93072.1"/>
    <property type="molecule type" value="Genomic_DNA"/>
</dbReference>
<dbReference type="InterPro" id="IPR009003">
    <property type="entry name" value="Peptidase_S1_PA"/>
</dbReference>
<evidence type="ECO:0000313" key="12">
    <source>
        <dbReference type="EMBL" id="BBF93072.1"/>
    </source>
</evidence>
<keyword evidence="13" id="KW-1185">Reference proteome</keyword>
<sequence>MLLSGFLAPRPHAGGAAFRIQADTMPCQRSVRPLAACLAAVVTLFVLAGTAQAQMPQRVAPDSRQQVMLSFAPVTAKTAPAVVNVFALKTKPQGGHPFIDDPFFRRFFGDRGFGVPRERVQRSLGSGVIVDPRGLVVTNHHVVEGADEVRVVLADKRELAAEIVLRDPRTDLAVLRINEGAPFAAIDLADSDALQVGDLVLAIGNPFGVGQTVTQGIVSALARSQVGISDFQSFIQTDAAINPGNSGGALVDMSGRLVGINTAIFTRSGGSHGIGFAIPSNMVRVVVESARSGGKQVKRPWLGARLQTVTADIAESLGLPRPTGALVADVPNGTPAAKAGLKRGDVVVAIDGQAVDDPDGLGFRLATRPVGGKAVLTVRRGANEMPLPIGLEAPPEGSSRDAVVIKSRSPFAGATVATLDAALADELRLPFTGEGVVVVVKVEPGSPADNLGFQPGDAVLQVNGRDIATPQELERIFRAGARLWRLVVQREGRAIQMVLPG</sequence>
<evidence type="ECO:0000256" key="3">
    <source>
        <dbReference type="ARBA" id="ARBA00022670"/>
    </source>
</evidence>
<dbReference type="InterPro" id="IPR001940">
    <property type="entry name" value="Peptidase_S1C"/>
</dbReference>
<dbReference type="NCBIfam" id="TIGR02037">
    <property type="entry name" value="degP_htrA_DO"/>
    <property type="match status" value="1"/>
</dbReference>
<dbReference type="PANTHER" id="PTHR22939:SF129">
    <property type="entry name" value="SERINE PROTEASE HTRA2, MITOCHONDRIAL"/>
    <property type="match status" value="1"/>
</dbReference>
<dbReference type="Pfam" id="PF17820">
    <property type="entry name" value="PDZ_6"/>
    <property type="match status" value="1"/>
</dbReference>
<feature type="binding site" evidence="10">
    <location>
        <position position="171"/>
    </location>
    <ligand>
        <name>substrate</name>
    </ligand>
</feature>
<dbReference type="SMART" id="SM00228">
    <property type="entry name" value="PDZ"/>
    <property type="match status" value="2"/>
</dbReference>
<gene>
    <name evidence="12" type="ORF">BLTE_17570</name>
</gene>
<dbReference type="InterPro" id="IPR001478">
    <property type="entry name" value="PDZ"/>
</dbReference>
<evidence type="ECO:0000256" key="5">
    <source>
        <dbReference type="ARBA" id="ARBA00022737"/>
    </source>
</evidence>
<keyword evidence="7" id="KW-0378">Hydrolase</keyword>
<feature type="domain" description="PDZ" evidence="11">
    <location>
        <begin position="401"/>
        <end position="492"/>
    </location>
</feature>
<proteinExistence type="inferred from homology"/>
<keyword evidence="5" id="KW-0677">Repeat</keyword>
<dbReference type="Pfam" id="PF13365">
    <property type="entry name" value="Trypsin_2"/>
    <property type="match status" value="1"/>
</dbReference>
<evidence type="ECO:0000256" key="8">
    <source>
        <dbReference type="ARBA" id="ARBA00022825"/>
    </source>
</evidence>
<dbReference type="InterPro" id="IPR036034">
    <property type="entry name" value="PDZ_sf"/>
</dbReference>
<keyword evidence="4" id="KW-0732">Signal</keyword>
<evidence type="ECO:0000256" key="7">
    <source>
        <dbReference type="ARBA" id="ARBA00022801"/>
    </source>
</evidence>
<protein>
    <submittedName>
        <fullName evidence="12">Serine protease</fullName>
    </submittedName>
</protein>
<keyword evidence="3 12" id="KW-0645">Protease</keyword>
<dbReference type="GO" id="GO:0004252">
    <property type="term" value="F:serine-type endopeptidase activity"/>
    <property type="evidence" value="ECO:0007669"/>
    <property type="project" value="InterPro"/>
</dbReference>
<name>A0A348G0I9_9HYPH</name>
<reference evidence="12 13" key="1">
    <citation type="submission" date="2018-08" db="EMBL/GenBank/DDBJ databases">
        <title>Complete genome sequencing of Blastochloris tepida GI.</title>
        <authorList>
            <person name="Tsukatani Y."/>
            <person name="Mori H."/>
        </authorList>
    </citation>
    <scope>NUCLEOTIDE SEQUENCE [LARGE SCALE GENOMIC DNA]</scope>
    <source>
        <strain evidence="12 13">GI</strain>
    </source>
</reference>
<evidence type="ECO:0000256" key="9">
    <source>
        <dbReference type="PIRSR" id="PIRSR611782-1"/>
    </source>
</evidence>
<dbReference type="AlphaFoldDB" id="A0A348G0I9"/>
<organism evidence="12 13">
    <name type="scientific">Blastochloris tepida</name>
    <dbReference type="NCBI Taxonomy" id="2233851"/>
    <lineage>
        <taxon>Bacteria</taxon>
        <taxon>Pseudomonadati</taxon>
        <taxon>Pseudomonadota</taxon>
        <taxon>Alphaproteobacteria</taxon>
        <taxon>Hyphomicrobiales</taxon>
        <taxon>Blastochloridaceae</taxon>
        <taxon>Blastochloris</taxon>
    </lineage>
</organism>
<comment type="subcellular location">
    <subcellularLocation>
        <location evidence="1">Periplasm</location>
    </subcellularLocation>
</comment>
<accession>A0A348G0I9</accession>
<dbReference type="Gene3D" id="2.30.42.10">
    <property type="match status" value="2"/>
</dbReference>
<dbReference type="Pfam" id="PF13180">
    <property type="entry name" value="PDZ_2"/>
    <property type="match status" value="1"/>
</dbReference>
<dbReference type="Proteomes" id="UP000266934">
    <property type="component" value="Chromosome"/>
</dbReference>
<evidence type="ECO:0000259" key="11">
    <source>
        <dbReference type="PROSITE" id="PS50106"/>
    </source>
</evidence>
<dbReference type="Gene3D" id="2.40.10.120">
    <property type="match status" value="1"/>
</dbReference>
<feature type="active site" description="Charge relay system" evidence="9">
    <location>
        <position position="246"/>
    </location>
</feature>
<feature type="active site" description="Charge relay system" evidence="9">
    <location>
        <position position="171"/>
    </location>
</feature>
<evidence type="ECO:0000256" key="6">
    <source>
        <dbReference type="ARBA" id="ARBA00022764"/>
    </source>
</evidence>
<keyword evidence="6" id="KW-0574">Periplasm</keyword>
<dbReference type="InterPro" id="IPR041489">
    <property type="entry name" value="PDZ_6"/>
</dbReference>
<dbReference type="PANTHER" id="PTHR22939">
    <property type="entry name" value="SERINE PROTEASE FAMILY S1C HTRA-RELATED"/>
    <property type="match status" value="1"/>
</dbReference>